<keyword evidence="3" id="KW-0413">Isomerase</keyword>
<dbReference type="Pfam" id="PF11716">
    <property type="entry name" value="MDMPI_N"/>
    <property type="match status" value="1"/>
</dbReference>
<dbReference type="PANTHER" id="PTHR40758:SF1">
    <property type="entry name" value="CONSERVED PROTEIN"/>
    <property type="match status" value="1"/>
</dbReference>
<dbReference type="EMBL" id="VCKX01000002">
    <property type="protein sequence ID" value="TMR39678.1"/>
    <property type="molecule type" value="Genomic_DNA"/>
</dbReference>
<feature type="domain" description="Mycothiol-dependent maleylpyruvate isomerase metal-binding" evidence="2">
    <location>
        <begin position="8"/>
        <end position="148"/>
    </location>
</feature>
<feature type="domain" description="MDMPI C-terminal" evidence="1">
    <location>
        <begin position="161"/>
        <end position="258"/>
    </location>
</feature>
<keyword evidence="3" id="KW-0670">Pyruvate</keyword>
<protein>
    <submittedName>
        <fullName evidence="3">Maleylpyruvate isomerase family mycothiol-dependent enzyme</fullName>
    </submittedName>
</protein>
<evidence type="ECO:0000259" key="1">
    <source>
        <dbReference type="Pfam" id="PF07398"/>
    </source>
</evidence>
<name>A0A5S4H344_9ACTN</name>
<keyword evidence="4" id="KW-1185">Reference proteome</keyword>
<evidence type="ECO:0000313" key="4">
    <source>
        <dbReference type="Proteomes" id="UP000306628"/>
    </source>
</evidence>
<reference evidence="3 4" key="1">
    <citation type="submission" date="2019-05" db="EMBL/GenBank/DDBJ databases">
        <title>Draft genome sequence of Nonomuraea zeae DSM 100528.</title>
        <authorList>
            <person name="Saricaoglu S."/>
            <person name="Isik K."/>
        </authorList>
    </citation>
    <scope>NUCLEOTIDE SEQUENCE [LARGE SCALE GENOMIC DNA]</scope>
    <source>
        <strain evidence="3 4">DSM 100528</strain>
    </source>
</reference>
<gene>
    <name evidence="3" type="ORF">ETD85_01325</name>
</gene>
<dbReference type="OrthoDB" id="3671213at2"/>
<accession>A0A5S4H344</accession>
<comment type="caution">
    <text evidence="3">The sequence shown here is derived from an EMBL/GenBank/DDBJ whole genome shotgun (WGS) entry which is preliminary data.</text>
</comment>
<dbReference type="Gene3D" id="1.20.120.450">
    <property type="entry name" value="dinb family like domain"/>
    <property type="match status" value="1"/>
</dbReference>
<dbReference type="InterPro" id="IPR017517">
    <property type="entry name" value="Maleyloyr_isom"/>
</dbReference>
<evidence type="ECO:0000259" key="2">
    <source>
        <dbReference type="Pfam" id="PF11716"/>
    </source>
</evidence>
<evidence type="ECO:0000313" key="3">
    <source>
        <dbReference type="EMBL" id="TMR39678.1"/>
    </source>
</evidence>
<dbReference type="InterPro" id="IPR010872">
    <property type="entry name" value="MDMPI_C-term_domain"/>
</dbReference>
<dbReference type="Pfam" id="PF07398">
    <property type="entry name" value="MDMPI_C"/>
    <property type="match status" value="1"/>
</dbReference>
<sequence>MDPAAHFHREIRAFQAAVEQAAKADSAPVVPSCPGWTVADLAIHIGGVHRAVTSIIEDRLTGVPDQADLTFMRLPSDLTGWPDPANAPNHLPIPANLPGWLAEGAGGLAAVFRTSEPDRPAWTWSAEQTVGFWLRMQTIEAAVHRWDAENALGVPQPIDAELAADAISQMFEVMAPARRSWLQAPPGAGERFRFRRTDGAGDWLARFDGEDVRLTTAAQDGGRDVELAGTASDLMLFLWRRIPADTLEVRGDRDTLDRYFVLVPPL</sequence>
<organism evidence="3 4">
    <name type="scientific">Nonomuraea zeae</name>
    <dbReference type="NCBI Taxonomy" id="1642303"/>
    <lineage>
        <taxon>Bacteria</taxon>
        <taxon>Bacillati</taxon>
        <taxon>Actinomycetota</taxon>
        <taxon>Actinomycetes</taxon>
        <taxon>Streptosporangiales</taxon>
        <taxon>Streptosporangiaceae</taxon>
        <taxon>Nonomuraea</taxon>
    </lineage>
</organism>
<dbReference type="AlphaFoldDB" id="A0A5S4H344"/>
<proteinExistence type="predicted"/>
<dbReference type="GO" id="GO:0016853">
    <property type="term" value="F:isomerase activity"/>
    <property type="evidence" value="ECO:0007669"/>
    <property type="project" value="UniProtKB-KW"/>
</dbReference>
<dbReference type="Proteomes" id="UP000306628">
    <property type="component" value="Unassembled WGS sequence"/>
</dbReference>
<dbReference type="GO" id="GO:0005886">
    <property type="term" value="C:plasma membrane"/>
    <property type="evidence" value="ECO:0007669"/>
    <property type="project" value="TreeGrafter"/>
</dbReference>
<dbReference type="RefSeq" id="WP_138687704.1">
    <property type="nucleotide sequence ID" value="NZ_JBHSAZ010000112.1"/>
</dbReference>
<dbReference type="InterPro" id="IPR034660">
    <property type="entry name" value="DinB/YfiT-like"/>
</dbReference>
<dbReference type="GO" id="GO:0046872">
    <property type="term" value="F:metal ion binding"/>
    <property type="evidence" value="ECO:0007669"/>
    <property type="project" value="InterPro"/>
</dbReference>
<dbReference type="NCBIfam" id="TIGR03083">
    <property type="entry name" value="maleylpyruvate isomerase family mycothiol-dependent enzyme"/>
    <property type="match status" value="1"/>
</dbReference>
<dbReference type="PANTHER" id="PTHR40758">
    <property type="entry name" value="CONSERVED PROTEIN"/>
    <property type="match status" value="1"/>
</dbReference>
<dbReference type="SUPFAM" id="SSF109854">
    <property type="entry name" value="DinB/YfiT-like putative metalloenzymes"/>
    <property type="match status" value="1"/>
</dbReference>
<dbReference type="InterPro" id="IPR024344">
    <property type="entry name" value="MDMPI_metal-binding"/>
</dbReference>